<evidence type="ECO:0000256" key="4">
    <source>
        <dbReference type="SAM" id="Phobius"/>
    </source>
</evidence>
<name>A0A8C1AKI8_CYPCA</name>
<dbReference type="InterPro" id="IPR026170">
    <property type="entry name" value="FAM173A/B"/>
</dbReference>
<dbReference type="GO" id="GO:1905706">
    <property type="term" value="P:regulation of mitochondrial ATP synthesis coupled proton transport"/>
    <property type="evidence" value="ECO:0007669"/>
    <property type="project" value="TreeGrafter"/>
</dbReference>
<evidence type="ECO:0000256" key="3">
    <source>
        <dbReference type="ARBA" id="ARBA00022691"/>
    </source>
</evidence>
<dbReference type="OMA" id="WYESIAP"/>
<proteinExistence type="predicted"/>
<dbReference type="Proteomes" id="UP001108240">
    <property type="component" value="Unplaced"/>
</dbReference>
<keyword evidence="6" id="KW-1185">Reference proteome</keyword>
<reference evidence="5" key="2">
    <citation type="submission" date="2025-09" db="UniProtKB">
        <authorList>
            <consortium name="Ensembl"/>
        </authorList>
    </citation>
    <scope>IDENTIFICATION</scope>
</reference>
<organism evidence="5 6">
    <name type="scientific">Cyprinus carpio carpio</name>
    <dbReference type="NCBI Taxonomy" id="630221"/>
    <lineage>
        <taxon>Eukaryota</taxon>
        <taxon>Metazoa</taxon>
        <taxon>Chordata</taxon>
        <taxon>Craniata</taxon>
        <taxon>Vertebrata</taxon>
        <taxon>Euteleostomi</taxon>
        <taxon>Actinopterygii</taxon>
        <taxon>Neopterygii</taxon>
        <taxon>Teleostei</taxon>
        <taxon>Ostariophysi</taxon>
        <taxon>Cypriniformes</taxon>
        <taxon>Cyprinidae</taxon>
        <taxon>Cyprininae</taxon>
        <taxon>Cyprinus</taxon>
    </lineage>
</organism>
<keyword evidence="4" id="KW-0472">Membrane</keyword>
<evidence type="ECO:0000256" key="2">
    <source>
        <dbReference type="ARBA" id="ARBA00022679"/>
    </source>
</evidence>
<evidence type="ECO:0000313" key="6">
    <source>
        <dbReference type="Proteomes" id="UP001108240"/>
    </source>
</evidence>
<reference evidence="5" key="1">
    <citation type="submission" date="2025-08" db="UniProtKB">
        <authorList>
            <consortium name="Ensembl"/>
        </authorList>
    </citation>
    <scope>IDENTIFICATION</scope>
</reference>
<keyword evidence="1" id="KW-0489">Methyltransferase</keyword>
<dbReference type="PANTHER" id="PTHR13610:SF8">
    <property type="entry name" value="ATP SYNTHASE SUBUNIT C LYSINE N-METHYLTRANSFERASE"/>
    <property type="match status" value="1"/>
</dbReference>
<evidence type="ECO:0000313" key="5">
    <source>
        <dbReference type="Ensembl" id="ENSCCRP00000019538.2"/>
    </source>
</evidence>
<dbReference type="AlphaFoldDB" id="A0A8C1AKI8"/>
<evidence type="ECO:0000256" key="1">
    <source>
        <dbReference type="ARBA" id="ARBA00022603"/>
    </source>
</evidence>
<keyword evidence="2" id="KW-0808">Transferase</keyword>
<feature type="transmembrane region" description="Helical" evidence="4">
    <location>
        <begin position="29"/>
        <end position="52"/>
    </location>
</feature>
<dbReference type="GO" id="GO:0032259">
    <property type="term" value="P:methylation"/>
    <property type="evidence" value="ECO:0007669"/>
    <property type="project" value="UniProtKB-KW"/>
</dbReference>
<sequence length="133" mass="14411">MSDFGKESNPSTETCKQGSAGERGFKKRLGIIACVIGGSLVSLYAVTAPFVAPALRKNENALTVLKTRSGSLVDIGSGDGRIQKKSGFKVVGFELNLWEGVHHNTSFYISDLWKFFRVLQCGHLWGTSNGKSL</sequence>
<accession>A0A8C1AKI8</accession>
<protein>
    <submittedName>
        <fullName evidence="5">Uncharacterized protein</fullName>
    </submittedName>
</protein>
<dbReference type="PANTHER" id="PTHR13610">
    <property type="entry name" value="METHYLTRANSFERASE DOMAIN-CONTAINING PROTEIN"/>
    <property type="match status" value="1"/>
</dbReference>
<dbReference type="GO" id="GO:0016279">
    <property type="term" value="F:protein-lysine N-methyltransferase activity"/>
    <property type="evidence" value="ECO:0007669"/>
    <property type="project" value="InterPro"/>
</dbReference>
<dbReference type="GO" id="GO:0005739">
    <property type="term" value="C:mitochondrion"/>
    <property type="evidence" value="ECO:0007669"/>
    <property type="project" value="TreeGrafter"/>
</dbReference>
<keyword evidence="3" id="KW-0949">S-adenosyl-L-methionine</keyword>
<dbReference type="Ensembl" id="ENSCCRT00000021254.2">
    <property type="protein sequence ID" value="ENSCCRP00000019538.2"/>
    <property type="gene ID" value="ENSCCRG00000010803.2"/>
</dbReference>
<keyword evidence="4" id="KW-0812">Transmembrane</keyword>
<keyword evidence="4" id="KW-1133">Transmembrane helix</keyword>